<gene>
    <name evidence="2" type="ORF">HGRIS_000541</name>
</gene>
<feature type="region of interest" description="Disordered" evidence="1">
    <location>
        <begin position="38"/>
        <end position="87"/>
    </location>
</feature>
<keyword evidence="3" id="KW-1185">Reference proteome</keyword>
<comment type="caution">
    <text evidence="2">The sequence shown here is derived from an EMBL/GenBank/DDBJ whole genome shotgun (WGS) entry which is preliminary data.</text>
</comment>
<feature type="compositionally biased region" description="Polar residues" evidence="1">
    <location>
        <begin position="38"/>
        <end position="60"/>
    </location>
</feature>
<accession>A0ABR3JRC0</accession>
<evidence type="ECO:0000313" key="3">
    <source>
        <dbReference type="Proteomes" id="UP001556367"/>
    </source>
</evidence>
<dbReference type="EMBL" id="JASNQZ010000004">
    <property type="protein sequence ID" value="KAL0958400.1"/>
    <property type="molecule type" value="Genomic_DNA"/>
</dbReference>
<name>A0ABR3JRC0_9AGAR</name>
<evidence type="ECO:0000256" key="1">
    <source>
        <dbReference type="SAM" id="MobiDB-lite"/>
    </source>
</evidence>
<dbReference type="Proteomes" id="UP001556367">
    <property type="component" value="Unassembled WGS sequence"/>
</dbReference>
<evidence type="ECO:0000313" key="2">
    <source>
        <dbReference type="EMBL" id="KAL0958400.1"/>
    </source>
</evidence>
<protein>
    <submittedName>
        <fullName evidence="2">Uncharacterized protein</fullName>
    </submittedName>
</protein>
<proteinExistence type="predicted"/>
<sequence length="87" mass="9250">MLAWWGVEAHASSEVDPSWVAAVDDLLWVLDSLRTQGTDDAAQGSSTIASRPPLSAQTNAVHVGTQAVKRKHNAAGADSSRKKKGRK</sequence>
<organism evidence="2 3">
    <name type="scientific">Hohenbuehelia grisea</name>
    <dbReference type="NCBI Taxonomy" id="104357"/>
    <lineage>
        <taxon>Eukaryota</taxon>
        <taxon>Fungi</taxon>
        <taxon>Dikarya</taxon>
        <taxon>Basidiomycota</taxon>
        <taxon>Agaricomycotina</taxon>
        <taxon>Agaricomycetes</taxon>
        <taxon>Agaricomycetidae</taxon>
        <taxon>Agaricales</taxon>
        <taxon>Pleurotineae</taxon>
        <taxon>Pleurotaceae</taxon>
        <taxon>Hohenbuehelia</taxon>
    </lineage>
</organism>
<reference evidence="3" key="1">
    <citation type="submission" date="2024-06" db="EMBL/GenBank/DDBJ databases">
        <title>Multi-omics analyses provide insights into the biosynthesis of the anticancer antibiotic pleurotin in Hohenbuehelia grisea.</title>
        <authorList>
            <person name="Weaver J.A."/>
            <person name="Alberti F."/>
        </authorList>
    </citation>
    <scope>NUCLEOTIDE SEQUENCE [LARGE SCALE GENOMIC DNA]</scope>
    <source>
        <strain evidence="3">T-177</strain>
    </source>
</reference>